<name>A0ABW1BNP7_9ACTN</name>
<protein>
    <submittedName>
        <fullName evidence="2">Universal stress protein</fullName>
    </submittedName>
</protein>
<comment type="caution">
    <text evidence="2">The sequence shown here is derived from an EMBL/GenBank/DDBJ whole genome shotgun (WGS) entry which is preliminary data.</text>
</comment>
<proteinExistence type="predicted"/>
<dbReference type="PANTHER" id="PTHR31964">
    <property type="entry name" value="ADENINE NUCLEOTIDE ALPHA HYDROLASES-LIKE SUPERFAMILY PROTEIN"/>
    <property type="match status" value="1"/>
</dbReference>
<dbReference type="PANTHER" id="PTHR31964:SF113">
    <property type="entry name" value="USPA DOMAIN-CONTAINING PROTEIN"/>
    <property type="match status" value="1"/>
</dbReference>
<dbReference type="Proteomes" id="UP001596096">
    <property type="component" value="Unassembled WGS sequence"/>
</dbReference>
<feature type="domain" description="UspA" evidence="1">
    <location>
        <begin position="133"/>
        <end position="261"/>
    </location>
</feature>
<dbReference type="CDD" id="cd00293">
    <property type="entry name" value="USP-like"/>
    <property type="match status" value="2"/>
</dbReference>
<evidence type="ECO:0000259" key="1">
    <source>
        <dbReference type="Pfam" id="PF00582"/>
    </source>
</evidence>
<reference evidence="3" key="1">
    <citation type="journal article" date="2019" name="Int. J. Syst. Evol. Microbiol.">
        <title>The Global Catalogue of Microorganisms (GCM) 10K type strain sequencing project: providing services to taxonomists for standard genome sequencing and annotation.</title>
        <authorList>
            <consortium name="The Broad Institute Genomics Platform"/>
            <consortium name="The Broad Institute Genome Sequencing Center for Infectious Disease"/>
            <person name="Wu L."/>
            <person name="Ma J."/>
        </authorList>
    </citation>
    <scope>NUCLEOTIDE SEQUENCE [LARGE SCALE GENOMIC DNA]</scope>
    <source>
        <strain evidence="3">CGMCC 4.7106</strain>
    </source>
</reference>
<evidence type="ECO:0000313" key="3">
    <source>
        <dbReference type="Proteomes" id="UP001596096"/>
    </source>
</evidence>
<organism evidence="2 3">
    <name type="scientific">Nonomuraea harbinensis</name>
    <dbReference type="NCBI Taxonomy" id="1286938"/>
    <lineage>
        <taxon>Bacteria</taxon>
        <taxon>Bacillati</taxon>
        <taxon>Actinomycetota</taxon>
        <taxon>Actinomycetes</taxon>
        <taxon>Streptosporangiales</taxon>
        <taxon>Streptosporangiaceae</taxon>
        <taxon>Nonomuraea</taxon>
    </lineage>
</organism>
<dbReference type="Pfam" id="PF00582">
    <property type="entry name" value="Usp"/>
    <property type="match status" value="2"/>
</dbReference>
<dbReference type="InterPro" id="IPR006016">
    <property type="entry name" value="UspA"/>
</dbReference>
<dbReference type="RefSeq" id="WP_219545865.1">
    <property type="nucleotide sequence ID" value="NZ_JAHKRN010000019.1"/>
</dbReference>
<accession>A0ABW1BNP7</accession>
<evidence type="ECO:0000313" key="2">
    <source>
        <dbReference type="EMBL" id="MFC5814725.1"/>
    </source>
</evidence>
<gene>
    <name evidence="2" type="ORF">ACFPUY_06495</name>
</gene>
<dbReference type="EMBL" id="JBHSNW010000003">
    <property type="protein sequence ID" value="MFC5814725.1"/>
    <property type="molecule type" value="Genomic_DNA"/>
</dbReference>
<feature type="domain" description="UspA" evidence="1">
    <location>
        <begin position="2"/>
        <end position="122"/>
    </location>
</feature>
<keyword evidence="3" id="KW-1185">Reference proteome</keyword>
<sequence length="264" mass="28025">MERVIAGFDGSPGSVRALGWALGQARLHRAELQPWTILPDRTSATGEKTEEDLRRAAGDITRGYAEPRFGHGGASAGLIAACSPGDLLVVGSRGHNRLAGLLLGSVSKACLYQAPCPVTVVPDLPRLSDSHSHVIAAVDGSEHARHALRVAAEEAALRGVDLHAVHAVHWDSVGIELVKPDTDRLMEWGERTLDRELAETGVKARPLVVQGHPADVLTRLGAEADLLVLGSHGRSRLEGVLLGSTSEYCAQHAPCPVMITRDVT</sequence>